<accession>A0A1M5MKV3</accession>
<reference evidence="2" key="1">
    <citation type="submission" date="2016-11" db="EMBL/GenBank/DDBJ databases">
        <authorList>
            <person name="Varghese N."/>
            <person name="Submissions S."/>
        </authorList>
    </citation>
    <scope>NUCLEOTIDE SEQUENCE [LARGE SCALE GENOMIC DNA]</scope>
    <source>
        <strain evidence="2">DSM 16990</strain>
    </source>
</reference>
<dbReference type="AlphaFoldDB" id="A0A1M5MKV3"/>
<evidence type="ECO:0000313" key="2">
    <source>
        <dbReference type="Proteomes" id="UP000184287"/>
    </source>
</evidence>
<protein>
    <submittedName>
        <fullName evidence="1">Uncharacterized protein</fullName>
    </submittedName>
</protein>
<organism evidence="1 2">
    <name type="scientific">Pedobacter caeni</name>
    <dbReference type="NCBI Taxonomy" id="288992"/>
    <lineage>
        <taxon>Bacteria</taxon>
        <taxon>Pseudomonadati</taxon>
        <taxon>Bacteroidota</taxon>
        <taxon>Sphingobacteriia</taxon>
        <taxon>Sphingobacteriales</taxon>
        <taxon>Sphingobacteriaceae</taxon>
        <taxon>Pedobacter</taxon>
    </lineage>
</organism>
<evidence type="ECO:0000313" key="1">
    <source>
        <dbReference type="EMBL" id="SHG77938.1"/>
    </source>
</evidence>
<name>A0A1M5MKV3_9SPHI</name>
<dbReference type="Proteomes" id="UP000184287">
    <property type="component" value="Unassembled WGS sequence"/>
</dbReference>
<proteinExistence type="predicted"/>
<dbReference type="RefSeq" id="WP_084529428.1">
    <property type="nucleotide sequence ID" value="NZ_FQUQ01000007.1"/>
</dbReference>
<gene>
    <name evidence="1" type="ORF">SAMN04488522_107227</name>
</gene>
<keyword evidence="2" id="KW-1185">Reference proteome</keyword>
<dbReference type="OrthoDB" id="768241at2"/>
<dbReference type="EMBL" id="FQUQ01000007">
    <property type="protein sequence ID" value="SHG77938.1"/>
    <property type="molecule type" value="Genomic_DNA"/>
</dbReference>
<dbReference type="STRING" id="288992.SAMN04488522_107227"/>
<sequence length="100" mass="11640">MEEPRKYKIEEEMNKLNLKNYKAASRVIPKHLKIAFNTFHNYRKLPVSGKADIPYATVRLLEGVFGLKDGELANYPIEMKTLDTLIREEARCQGEDEKKI</sequence>